<feature type="domain" description="Alsin-like PH-like" evidence="4">
    <location>
        <begin position="905"/>
        <end position="1007"/>
    </location>
</feature>
<feature type="region of interest" description="Disordered" evidence="3">
    <location>
        <begin position="233"/>
        <end position="259"/>
    </location>
</feature>
<feature type="repeat" description="RCC1" evidence="2">
    <location>
        <begin position="702"/>
        <end position="758"/>
    </location>
</feature>
<dbReference type="PANTHER" id="PTHR46089">
    <property type="entry name" value="ALSIN HOMOLOG"/>
    <property type="match status" value="1"/>
</dbReference>
<feature type="region of interest" description="Disordered" evidence="3">
    <location>
        <begin position="313"/>
        <end position="377"/>
    </location>
</feature>
<feature type="repeat" description="RCC1" evidence="2">
    <location>
        <begin position="185"/>
        <end position="234"/>
    </location>
</feature>
<feature type="repeat" description="RCC1" evidence="2">
    <location>
        <begin position="66"/>
        <end position="118"/>
    </location>
</feature>
<dbReference type="Pfam" id="PF02493">
    <property type="entry name" value="MORN"/>
    <property type="match status" value="2"/>
</dbReference>
<feature type="repeat" description="RCC1" evidence="2">
    <location>
        <begin position="119"/>
        <end position="184"/>
    </location>
</feature>
<dbReference type="PRINTS" id="PR00633">
    <property type="entry name" value="RCCNDNSATION"/>
</dbReference>
<dbReference type="InterPro" id="IPR009091">
    <property type="entry name" value="RCC1/BLIP-II"/>
</dbReference>
<feature type="region of interest" description="Disordered" evidence="3">
    <location>
        <begin position="410"/>
        <end position="491"/>
    </location>
</feature>
<dbReference type="InterPro" id="IPR011993">
    <property type="entry name" value="PH-like_dom_sf"/>
</dbReference>
<dbReference type="GO" id="GO:0031267">
    <property type="term" value="F:small GTPase binding"/>
    <property type="evidence" value="ECO:0007669"/>
    <property type="project" value="TreeGrafter"/>
</dbReference>
<dbReference type="GO" id="GO:0005085">
    <property type="term" value="F:guanyl-nucleotide exchange factor activity"/>
    <property type="evidence" value="ECO:0007669"/>
    <property type="project" value="UniProtKB-KW"/>
</dbReference>
<dbReference type="KEGG" id="bgt:106066454"/>
<dbReference type="Proteomes" id="UP000076420">
    <property type="component" value="Unassembled WGS sequence"/>
</dbReference>
<dbReference type="Gene3D" id="2.20.110.10">
    <property type="entry name" value="Histone H3 K4-specific methyltransferase SET7/9 N-terminal domain"/>
    <property type="match status" value="1"/>
</dbReference>
<evidence type="ECO:0000256" key="3">
    <source>
        <dbReference type="SAM" id="MobiDB-lite"/>
    </source>
</evidence>
<proteinExistence type="predicted"/>
<keyword evidence="1" id="KW-0677">Repeat</keyword>
<dbReference type="STRING" id="6526.A0A2C9LAR3"/>
<protein>
    <recommendedName>
        <fullName evidence="4">Alsin-like PH-like domain-containing protein</fullName>
    </recommendedName>
</protein>
<dbReference type="Gene3D" id="2.130.10.30">
    <property type="entry name" value="Regulator of chromosome condensation 1/beta-lactamase-inhibitor protein II"/>
    <property type="match status" value="2"/>
</dbReference>
<evidence type="ECO:0000313" key="6">
    <source>
        <dbReference type="Proteomes" id="UP000076420"/>
    </source>
</evidence>
<dbReference type="PROSITE" id="PS00626">
    <property type="entry name" value="RCC1_2"/>
    <property type="match status" value="2"/>
</dbReference>
<dbReference type="EnsemblMetazoa" id="BGLB029069-RA">
    <property type="protein sequence ID" value="BGLB029069-PA"/>
    <property type="gene ID" value="BGLB029069"/>
</dbReference>
<dbReference type="SUPFAM" id="SSF50729">
    <property type="entry name" value="PH domain-like"/>
    <property type="match status" value="1"/>
</dbReference>
<dbReference type="InterPro" id="IPR057248">
    <property type="entry name" value="Alsin-like_PH"/>
</dbReference>
<accession>A0A2C9LAR3</accession>
<dbReference type="OrthoDB" id="284854at2759"/>
<feature type="compositionally biased region" description="Polar residues" evidence="3">
    <location>
        <begin position="604"/>
        <end position="633"/>
    </location>
</feature>
<gene>
    <name evidence="5" type="primary">106066454</name>
</gene>
<sequence>MASTDVIKKEKSDGSQLVSEQKPTSAYLWRGFCDNLNITAYELFTKVNITDIALGTNHSLFLTDDGSVYVNGENNLSQLGLGLADNKVVEEPLRINHLSEPCVHIACGSFHNAVVTQSGKVYCWGSSSDGQCGTGSLDRVHIPTLVPIEINKGFCQHGVPKPATSVDVETVACGASHTLALSCDGEVWAWGAGPQLGLGELRHAPVPRRVETLQGQLTLAVCCGDKHSMALVQRQEKSASRTASPRTSPLKAKGQVEARDVQEDKLYPSRCSTCNKEIYTYTDTSDMCIIDTLHSCTVSDTAIIDSTLVEEVSMSSSSNEVSKRSSSPSPEKEEIKEQNELSGFKDSNCPQENSKPSAQREMPETSYNQDGGPGGLVEETSFLESAAFDSSVLVVSGDDPFEDATHAATKMAPVSEDNETQSTEGPQDINHLKEILDSSSTSQDKRKESSIQSASDGSDDEIWKRRSETDDGDEEVKSLLNKQRVRSPSTTSLRSINLLKQSEALEYLQRQFEDEVNLTASRTVPEAVVPSQLTKNASEVAAAKEDKSQTSFGNMFDMFGQVKSMTSRAFTNIQTLSGFGSTVTEEPSGDKTGQDNKCSIELTTVQNKSGNSNVVKSQSNDNIATDKLNQPEDQANRPDQMKKSGTFLEWSREMANVDDDPSSLTRDLTRKSIRTIELQQKNLNRTPSTAELLPQNKIVTATNVWVWGSNDQGQLGLGDQLERSTPVLIKFLAATLDVCHSTTQLVEGYHCHQRCHQERLNETDQLQHPTHKEKLTTMKKTNSPVALGDIKQIGEGITDLTLCIQTCKLFDQSLMSAGHGQFVEAFRQYSCKFSDFLAVGGFDYCTRAGSEFFEKTQEAIKDLSEEQDKNVGASTLFMRAMRYPFFRLAEYSRFLNKISSLIEDTFKTPNRRVLRESKTHPLTWPAGGRFMNRLFVLFNDGLLHVQGTTNALLPLETLWVESGTSEAESPNTVIVIAPEERFELQVTTPAQKAEWLIAFNSAISKALTLHKPMSKRNSSGERFTPPLIRSASHKFTKPGIYKDASYEGSWISGKVHGSGVMKWSDGSIFEGEFKKGLLHGHIRKLDIVAMMYCRHIRKLDIAVMVYFVNEPCELTLSRYFGRLCVSADNKWEDIFSHCWAILGQSLVNSAKSRTDTEKAWELVAVMVTSGRNSLKSLSGISPTKLKVQQNTLEELAKIPAHGADKCTVEVVQEISAYLTKVLNSLILFPALPANGGPVHVYPQSHYKDIARTSEEAQEFIEGLEVEDPNIYVLTAPGLLYPILLPKIYPPLFDLYALYNEASDDRYWERVSKLNRQSDMGLMAYLGIEQ</sequence>
<dbReference type="Pfam" id="PF00415">
    <property type="entry name" value="RCC1"/>
    <property type="match status" value="4"/>
</dbReference>
<dbReference type="VEuPathDB" id="VectorBase:BGLB029069"/>
<dbReference type="Pfam" id="PF25383">
    <property type="entry name" value="PH_alsin"/>
    <property type="match status" value="1"/>
</dbReference>
<dbReference type="GO" id="GO:0016197">
    <property type="term" value="P:endosomal transport"/>
    <property type="evidence" value="ECO:0007669"/>
    <property type="project" value="TreeGrafter"/>
</dbReference>
<feature type="region of interest" description="Disordered" evidence="3">
    <location>
        <begin position="604"/>
        <end position="641"/>
    </location>
</feature>
<dbReference type="InterPro" id="IPR003409">
    <property type="entry name" value="MORN"/>
</dbReference>
<feature type="compositionally biased region" description="Basic and acidic residues" evidence="3">
    <location>
        <begin position="330"/>
        <end position="339"/>
    </location>
</feature>
<dbReference type="VEuPathDB" id="VectorBase:BGLAX_040260"/>
<dbReference type="PANTHER" id="PTHR46089:SF2">
    <property type="entry name" value="ALSIN HOMOLOG"/>
    <property type="match status" value="1"/>
</dbReference>
<dbReference type="GO" id="GO:0005737">
    <property type="term" value="C:cytoplasm"/>
    <property type="evidence" value="ECO:0007669"/>
    <property type="project" value="TreeGrafter"/>
</dbReference>
<reference evidence="5" key="1">
    <citation type="submission" date="2020-05" db="UniProtKB">
        <authorList>
            <consortium name="EnsemblMetazoa"/>
        </authorList>
    </citation>
    <scope>IDENTIFICATION</scope>
    <source>
        <strain evidence="5">BB02</strain>
    </source>
</reference>
<dbReference type="Pfam" id="PF25582">
    <property type="entry name" value="DH_Alsin"/>
    <property type="match status" value="1"/>
</dbReference>
<dbReference type="PROSITE" id="PS50012">
    <property type="entry name" value="RCC1_3"/>
    <property type="match status" value="4"/>
</dbReference>
<dbReference type="SUPFAM" id="SSF50985">
    <property type="entry name" value="RCC1/BLIP-II"/>
    <property type="match status" value="2"/>
</dbReference>
<dbReference type="Gene3D" id="2.30.29.30">
    <property type="entry name" value="Pleckstrin-homology domain (PH domain)/Phosphotyrosine-binding domain (PTB)"/>
    <property type="match status" value="1"/>
</dbReference>
<organism evidence="5 6">
    <name type="scientific">Biomphalaria glabrata</name>
    <name type="common">Bloodfluke planorb</name>
    <name type="synonym">Freshwater snail</name>
    <dbReference type="NCBI Taxonomy" id="6526"/>
    <lineage>
        <taxon>Eukaryota</taxon>
        <taxon>Metazoa</taxon>
        <taxon>Spiralia</taxon>
        <taxon>Lophotrochozoa</taxon>
        <taxon>Mollusca</taxon>
        <taxon>Gastropoda</taxon>
        <taxon>Heterobranchia</taxon>
        <taxon>Euthyneura</taxon>
        <taxon>Panpulmonata</taxon>
        <taxon>Hygrophila</taxon>
        <taxon>Lymnaeoidea</taxon>
        <taxon>Planorbidae</taxon>
        <taxon>Biomphalaria</taxon>
    </lineage>
</organism>
<feature type="compositionally biased region" description="Polar residues" evidence="3">
    <location>
        <begin position="348"/>
        <end position="357"/>
    </location>
</feature>
<dbReference type="InterPro" id="IPR000408">
    <property type="entry name" value="Reg_chr_condens"/>
</dbReference>
<dbReference type="SUPFAM" id="SSF82185">
    <property type="entry name" value="Histone H3 K4-specific methyltransferase SET7/9 N-terminal domain"/>
    <property type="match status" value="1"/>
</dbReference>
<name>A0A2C9LAR3_BIOGL</name>
<evidence type="ECO:0000313" key="5">
    <source>
        <dbReference type="EnsemblMetazoa" id="BGLB029069-PA"/>
    </source>
</evidence>
<feature type="compositionally biased region" description="Low complexity" evidence="3">
    <location>
        <begin position="313"/>
        <end position="329"/>
    </location>
</feature>
<evidence type="ECO:0000256" key="2">
    <source>
        <dbReference type="PROSITE-ProRule" id="PRU00235"/>
    </source>
</evidence>
<evidence type="ECO:0000256" key="1">
    <source>
        <dbReference type="ARBA" id="ARBA00022737"/>
    </source>
</evidence>
<evidence type="ECO:0000259" key="4">
    <source>
        <dbReference type="Pfam" id="PF25383"/>
    </source>
</evidence>
<dbReference type="InterPro" id="IPR051984">
    <property type="entry name" value="Alsin"/>
</dbReference>